<dbReference type="SUPFAM" id="SSF56796">
    <property type="entry name" value="Dehydroquinate synthase-like"/>
    <property type="match status" value="1"/>
</dbReference>
<name>A0A0F9I0P8_9ZZZZ</name>
<feature type="non-terminal residue" evidence="3">
    <location>
        <position position="82"/>
    </location>
</feature>
<evidence type="ECO:0000259" key="2">
    <source>
        <dbReference type="Pfam" id="PF00465"/>
    </source>
</evidence>
<comment type="caution">
    <text evidence="3">The sequence shown here is derived from an EMBL/GenBank/DDBJ whole genome shotgun (WGS) entry which is preliminary data.</text>
</comment>
<dbReference type="AlphaFoldDB" id="A0A0F9I0P8"/>
<protein>
    <recommendedName>
        <fullName evidence="2">Alcohol dehydrogenase iron-type/glycerol dehydrogenase GldA domain-containing protein</fullName>
    </recommendedName>
</protein>
<evidence type="ECO:0000313" key="3">
    <source>
        <dbReference type="EMBL" id="KKM21062.1"/>
    </source>
</evidence>
<accession>A0A0F9I0P8</accession>
<evidence type="ECO:0000256" key="1">
    <source>
        <dbReference type="ARBA" id="ARBA00023002"/>
    </source>
</evidence>
<dbReference type="GO" id="GO:0016491">
    <property type="term" value="F:oxidoreductase activity"/>
    <property type="evidence" value="ECO:0007669"/>
    <property type="project" value="UniProtKB-KW"/>
</dbReference>
<proteinExistence type="predicted"/>
<dbReference type="GO" id="GO:0046872">
    <property type="term" value="F:metal ion binding"/>
    <property type="evidence" value="ECO:0007669"/>
    <property type="project" value="InterPro"/>
</dbReference>
<dbReference type="EMBL" id="LAZR01013636">
    <property type="protein sequence ID" value="KKM21062.1"/>
    <property type="molecule type" value="Genomic_DNA"/>
</dbReference>
<dbReference type="InterPro" id="IPR001670">
    <property type="entry name" value="ADH_Fe/GldA"/>
</dbReference>
<dbReference type="Gene3D" id="3.40.50.1970">
    <property type="match status" value="1"/>
</dbReference>
<reference evidence="3" key="1">
    <citation type="journal article" date="2015" name="Nature">
        <title>Complex archaea that bridge the gap between prokaryotes and eukaryotes.</title>
        <authorList>
            <person name="Spang A."/>
            <person name="Saw J.H."/>
            <person name="Jorgensen S.L."/>
            <person name="Zaremba-Niedzwiedzka K."/>
            <person name="Martijn J."/>
            <person name="Lind A.E."/>
            <person name="van Eijk R."/>
            <person name="Schleper C."/>
            <person name="Guy L."/>
            <person name="Ettema T.J."/>
        </authorList>
    </citation>
    <scope>NUCLEOTIDE SEQUENCE</scope>
</reference>
<gene>
    <name evidence="3" type="ORF">LCGC14_1639240</name>
</gene>
<keyword evidence="1" id="KW-0560">Oxidoreductase</keyword>
<feature type="domain" description="Alcohol dehydrogenase iron-type/glycerol dehydrogenase GldA" evidence="2">
    <location>
        <begin position="9"/>
        <end position="80"/>
    </location>
</feature>
<dbReference type="Pfam" id="PF00465">
    <property type="entry name" value="Fe-ADH"/>
    <property type="match status" value="1"/>
</dbReference>
<sequence>MKNFNFNLPTSIRYGWGRVNEIGKVTARYGKKCLLVTVKSFPAMKSLFEKVIKLCIEAGIEVIHFDGVIPNPTTDSINLATE</sequence>
<organism evidence="3">
    <name type="scientific">marine sediment metagenome</name>
    <dbReference type="NCBI Taxonomy" id="412755"/>
    <lineage>
        <taxon>unclassified sequences</taxon>
        <taxon>metagenomes</taxon>
        <taxon>ecological metagenomes</taxon>
    </lineage>
</organism>